<dbReference type="HOGENOM" id="CLU_074465_1_0_1"/>
<dbReference type="EMBL" id="GL377605">
    <property type="protein sequence ID" value="EFJ19571.1"/>
    <property type="molecule type" value="Genomic_DNA"/>
</dbReference>
<feature type="transmembrane region" description="Helical" evidence="1">
    <location>
        <begin position="113"/>
        <end position="135"/>
    </location>
</feature>
<keyword evidence="1" id="KW-1133">Transmembrane helix</keyword>
<evidence type="ECO:0000313" key="2">
    <source>
        <dbReference type="EMBL" id="EFJ19571.1"/>
    </source>
</evidence>
<feature type="transmembrane region" description="Helical" evidence="1">
    <location>
        <begin position="21"/>
        <end position="39"/>
    </location>
</feature>
<gene>
    <name evidence="2" type="ORF">SELMODRAFT_110434</name>
</gene>
<reference evidence="2 3" key="1">
    <citation type="journal article" date="2011" name="Science">
        <title>The Selaginella genome identifies genetic changes associated with the evolution of vascular plants.</title>
        <authorList>
            <person name="Banks J.A."/>
            <person name="Nishiyama T."/>
            <person name="Hasebe M."/>
            <person name="Bowman J.L."/>
            <person name="Gribskov M."/>
            <person name="dePamphilis C."/>
            <person name="Albert V.A."/>
            <person name="Aono N."/>
            <person name="Aoyama T."/>
            <person name="Ambrose B.A."/>
            <person name="Ashton N.W."/>
            <person name="Axtell M.J."/>
            <person name="Barker E."/>
            <person name="Barker M.S."/>
            <person name="Bennetzen J.L."/>
            <person name="Bonawitz N.D."/>
            <person name="Chapple C."/>
            <person name="Cheng C."/>
            <person name="Correa L.G."/>
            <person name="Dacre M."/>
            <person name="DeBarry J."/>
            <person name="Dreyer I."/>
            <person name="Elias M."/>
            <person name="Engstrom E.M."/>
            <person name="Estelle M."/>
            <person name="Feng L."/>
            <person name="Finet C."/>
            <person name="Floyd S.K."/>
            <person name="Frommer W.B."/>
            <person name="Fujita T."/>
            <person name="Gramzow L."/>
            <person name="Gutensohn M."/>
            <person name="Harholt J."/>
            <person name="Hattori M."/>
            <person name="Heyl A."/>
            <person name="Hirai T."/>
            <person name="Hiwatashi Y."/>
            <person name="Ishikawa M."/>
            <person name="Iwata M."/>
            <person name="Karol K.G."/>
            <person name="Koehler B."/>
            <person name="Kolukisaoglu U."/>
            <person name="Kubo M."/>
            <person name="Kurata T."/>
            <person name="Lalonde S."/>
            <person name="Li K."/>
            <person name="Li Y."/>
            <person name="Litt A."/>
            <person name="Lyons E."/>
            <person name="Manning G."/>
            <person name="Maruyama T."/>
            <person name="Michael T.P."/>
            <person name="Mikami K."/>
            <person name="Miyazaki S."/>
            <person name="Morinaga S."/>
            <person name="Murata T."/>
            <person name="Mueller-Roeber B."/>
            <person name="Nelson D.R."/>
            <person name="Obara M."/>
            <person name="Oguri Y."/>
            <person name="Olmstead R.G."/>
            <person name="Onodera N."/>
            <person name="Petersen B.L."/>
            <person name="Pils B."/>
            <person name="Prigge M."/>
            <person name="Rensing S.A."/>
            <person name="Riano-Pachon D.M."/>
            <person name="Roberts A.W."/>
            <person name="Sato Y."/>
            <person name="Scheller H.V."/>
            <person name="Schulz B."/>
            <person name="Schulz C."/>
            <person name="Shakirov E.V."/>
            <person name="Shibagaki N."/>
            <person name="Shinohara N."/>
            <person name="Shippen D.E."/>
            <person name="Soerensen I."/>
            <person name="Sotooka R."/>
            <person name="Sugimoto N."/>
            <person name="Sugita M."/>
            <person name="Sumikawa N."/>
            <person name="Tanurdzic M."/>
            <person name="Theissen G."/>
            <person name="Ulvskov P."/>
            <person name="Wakazuki S."/>
            <person name="Weng J.K."/>
            <person name="Willats W.W."/>
            <person name="Wipf D."/>
            <person name="Wolf P.G."/>
            <person name="Yang L."/>
            <person name="Zimmer A.D."/>
            <person name="Zhu Q."/>
            <person name="Mitros T."/>
            <person name="Hellsten U."/>
            <person name="Loque D."/>
            <person name="Otillar R."/>
            <person name="Salamov A."/>
            <person name="Schmutz J."/>
            <person name="Shapiro H."/>
            <person name="Lindquist E."/>
            <person name="Lucas S."/>
            <person name="Rokhsar D."/>
            <person name="Grigoriev I.V."/>
        </authorList>
    </citation>
    <scope>NUCLEOTIDE SEQUENCE [LARGE SCALE GENOMIC DNA]</scope>
</reference>
<dbReference type="AlphaFoldDB" id="D8S7A8"/>
<dbReference type="Proteomes" id="UP000001514">
    <property type="component" value="Unassembled WGS sequence"/>
</dbReference>
<protein>
    <submittedName>
        <fullName evidence="2">Uncharacterized protein</fullName>
    </submittedName>
</protein>
<evidence type="ECO:0000256" key="1">
    <source>
        <dbReference type="SAM" id="Phobius"/>
    </source>
</evidence>
<dbReference type="InParanoid" id="D8S7A8"/>
<keyword evidence="1" id="KW-0472">Membrane</keyword>
<dbReference type="KEGG" id="smo:SELMODRAFT_110434"/>
<dbReference type="PANTHER" id="PTHR35471:SF1">
    <property type="entry name" value="OS07G0223700 PROTEIN"/>
    <property type="match status" value="1"/>
</dbReference>
<accession>D8S7A8</accession>
<dbReference type="PANTHER" id="PTHR35471">
    <property type="entry name" value="OS07G0223700 PROTEIN"/>
    <property type="match status" value="1"/>
</dbReference>
<organism evidence="3">
    <name type="scientific">Selaginella moellendorffii</name>
    <name type="common">Spikemoss</name>
    <dbReference type="NCBI Taxonomy" id="88036"/>
    <lineage>
        <taxon>Eukaryota</taxon>
        <taxon>Viridiplantae</taxon>
        <taxon>Streptophyta</taxon>
        <taxon>Embryophyta</taxon>
        <taxon>Tracheophyta</taxon>
        <taxon>Lycopodiopsida</taxon>
        <taxon>Selaginellales</taxon>
        <taxon>Selaginellaceae</taxon>
        <taxon>Selaginella</taxon>
    </lineage>
</organism>
<sequence length="227" mass="24392">MGFFFQRHCCSCAWLSSYDRVQCIAVALIYIQILCAVIGSLGATYAGVAVANLAVALFALVAVESGSQNLGRTYAGLLACALLLDVAWLVLFTRDIWHIAKDPDAGSYVKFSVMAVLSMEIAGFVVRFFSAFLWVQMYRLGASRDLTGLYHHIDFGGIGTVGFTTPLASPAPSRQVSGKEDIVGGSIYNPAYYSSLFQPAGTLAEANVEVKILFFLSNSRGLITGVC</sequence>
<feature type="transmembrane region" description="Helical" evidence="1">
    <location>
        <begin position="75"/>
        <end position="93"/>
    </location>
</feature>
<dbReference type="Gramene" id="EFJ19571">
    <property type="protein sequence ID" value="EFJ19571"/>
    <property type="gene ID" value="SELMODRAFT_110434"/>
</dbReference>
<proteinExistence type="predicted"/>
<dbReference type="OrthoDB" id="1916950at2759"/>
<name>D8S7A8_SELML</name>
<feature type="transmembrane region" description="Helical" evidence="1">
    <location>
        <begin position="45"/>
        <end position="63"/>
    </location>
</feature>
<dbReference type="OMA" id="FVWIQMY"/>
<keyword evidence="1" id="KW-0812">Transmembrane</keyword>
<dbReference type="eggNOG" id="ENOG502QRYT">
    <property type="taxonomic scope" value="Eukaryota"/>
</dbReference>
<keyword evidence="3" id="KW-1185">Reference proteome</keyword>
<evidence type="ECO:0000313" key="3">
    <source>
        <dbReference type="Proteomes" id="UP000001514"/>
    </source>
</evidence>